<keyword evidence="2" id="KW-1185">Reference proteome</keyword>
<dbReference type="EMBL" id="JASCXX010000011">
    <property type="protein sequence ID" value="MDI6449602.1"/>
    <property type="molecule type" value="Genomic_DNA"/>
</dbReference>
<comment type="caution">
    <text evidence="1">The sequence shown here is derived from an EMBL/GenBank/DDBJ whole genome shotgun (WGS) entry which is preliminary data.</text>
</comment>
<accession>A0AAW6TVD2</accession>
<name>A0AAW6TVD2_9BACT</name>
<sequence>MVIAEDELLKWRFRRGSPEALARIYEKYLDSMLTLGHRAFHLDRPGEPEPGD</sequence>
<evidence type="ECO:0000313" key="1">
    <source>
        <dbReference type="EMBL" id="MDI6449602.1"/>
    </source>
</evidence>
<organism evidence="1 2">
    <name type="scientific">Anaerobaca lacustris</name>
    <dbReference type="NCBI Taxonomy" id="3044600"/>
    <lineage>
        <taxon>Bacteria</taxon>
        <taxon>Pseudomonadati</taxon>
        <taxon>Planctomycetota</taxon>
        <taxon>Phycisphaerae</taxon>
        <taxon>Sedimentisphaerales</taxon>
        <taxon>Anaerobacaceae</taxon>
        <taxon>Anaerobaca</taxon>
    </lineage>
</organism>
<evidence type="ECO:0000313" key="2">
    <source>
        <dbReference type="Proteomes" id="UP001431776"/>
    </source>
</evidence>
<dbReference type="Proteomes" id="UP001431776">
    <property type="component" value="Unassembled WGS sequence"/>
</dbReference>
<protein>
    <submittedName>
        <fullName evidence="1">Uncharacterized protein</fullName>
    </submittedName>
</protein>
<dbReference type="AlphaFoldDB" id="A0AAW6TVD2"/>
<reference evidence="1" key="1">
    <citation type="submission" date="2023-05" db="EMBL/GenBank/DDBJ databases">
        <title>Anaerotaeda fermentans gen. nov., sp. nov., a novel anaerobic planctomycete of the new family within the order Sedimentisphaerales isolated from Taman Peninsula, Russia.</title>
        <authorList>
            <person name="Khomyakova M.A."/>
            <person name="Merkel A.Y."/>
            <person name="Slobodkin A.I."/>
        </authorList>
    </citation>
    <scope>NUCLEOTIDE SEQUENCE</scope>
    <source>
        <strain evidence="1">M17dextr</strain>
    </source>
</reference>
<gene>
    <name evidence="1" type="ORF">QJ522_11155</name>
</gene>
<dbReference type="RefSeq" id="WP_349245007.1">
    <property type="nucleotide sequence ID" value="NZ_JASCXX010000011.1"/>
</dbReference>
<proteinExistence type="predicted"/>